<evidence type="ECO:0000313" key="4">
    <source>
        <dbReference type="EMBL" id="SEQ63889.1"/>
    </source>
</evidence>
<dbReference type="AlphaFoldDB" id="A0A1H9HNG2"/>
<feature type="domain" description="DUF7088" evidence="3">
    <location>
        <begin position="42"/>
        <end position="142"/>
    </location>
</feature>
<accession>A0A1H9HNG2</accession>
<feature type="domain" description="ABC-type uncharacterised transport system" evidence="2">
    <location>
        <begin position="312"/>
        <end position="596"/>
    </location>
</feature>
<evidence type="ECO:0000259" key="3">
    <source>
        <dbReference type="Pfam" id="PF23357"/>
    </source>
</evidence>
<feature type="transmembrane region" description="Helical" evidence="1">
    <location>
        <begin position="645"/>
        <end position="664"/>
    </location>
</feature>
<keyword evidence="5" id="KW-1185">Reference proteome</keyword>
<sequence length="686" mass="75820">MKKILQWLKSPKSDFILFVIFLVLLNLAGHKAFLRFDLTAPKSYSLSKASKTVVKNLDAPLSIRVFFSDNLPSTYTSVSQYVKDILVEYKGAANKNFSVSYMDMSKPENEELARDLGIQQVQIQELKNNEVGLKSVYMGIAVAYGDNIEIMNPVQTSDGFEFNLTSKISQMISMADSLAGLGKDEKISLTLYLSEPLKWLGISGAEDADQIVRQAFDSVNKQNLGRLEYKLVSPDSADAAALSAKYGIQTITYQDSGVQKKAAIGLVLEHGEKIYALPLGVQRSFFGYAVAGLEDVENTINEGLQSLFSNTKAIGYITGHGEVDHTAADKAANFEKLISGMYELKDIDLNSEDIPAGMNAIIINGPKMDFTEEELYKVDQFLLRGGNVMLMLDGVVEAGKDQMYGITNFAQNDSNLERLLTKYGIERSKNMIMDKNCFKSLNNQYGELNYYWVPEIHKKYLAKKNVITNNLGSLYLLQSGSLNAAAAKENKNLKVTELAKTSEEAWAVSESIMLNPLMMTTPSDTSEYAQYNLAVLLEGKFDSAFDEAPAGAASEDSSESAGELETSNYIKTSVMPGKLFVAGSSEITTSQVIDENGQSPVSMFLMNVVDYMNGNEDLCTMRTKSLSVNNLTIKTPVAVSFWKLLNQYGLAVLVALVGLLVWRLRTARRRAINKKYNPDDTRTISK</sequence>
<dbReference type="Pfam" id="PF23357">
    <property type="entry name" value="DUF7088"/>
    <property type="match status" value="1"/>
</dbReference>
<dbReference type="RefSeq" id="WP_074644460.1">
    <property type="nucleotide sequence ID" value="NZ_FOFU01000007.1"/>
</dbReference>
<dbReference type="InterPro" id="IPR055396">
    <property type="entry name" value="DUF7088"/>
</dbReference>
<keyword evidence="1" id="KW-1133">Transmembrane helix</keyword>
<proteinExistence type="predicted"/>
<dbReference type="Pfam" id="PF09822">
    <property type="entry name" value="ABC_transp_aux"/>
    <property type="match status" value="1"/>
</dbReference>
<evidence type="ECO:0000313" key="5">
    <source>
        <dbReference type="Proteomes" id="UP000182360"/>
    </source>
</evidence>
<reference evidence="4 5" key="1">
    <citation type="submission" date="2016-10" db="EMBL/GenBank/DDBJ databases">
        <authorList>
            <person name="de Groot N.N."/>
        </authorList>
    </citation>
    <scope>NUCLEOTIDE SEQUENCE [LARGE SCALE GENOMIC DNA]</scope>
    <source>
        <strain evidence="4 5">B25</strain>
    </source>
</reference>
<name>A0A1H9HNG2_9SPIR</name>
<keyword evidence="1" id="KW-0812">Transmembrane</keyword>
<dbReference type="STRING" id="163.SAMN04487775_101518"/>
<dbReference type="EMBL" id="FOFU01000007">
    <property type="protein sequence ID" value="SEQ63889.1"/>
    <property type="molecule type" value="Genomic_DNA"/>
</dbReference>
<dbReference type="Proteomes" id="UP000182360">
    <property type="component" value="Unassembled WGS sequence"/>
</dbReference>
<evidence type="ECO:0000256" key="1">
    <source>
        <dbReference type="SAM" id="Phobius"/>
    </source>
</evidence>
<protein>
    <submittedName>
        <fullName evidence="4">ABC-type uncharacterized transport system</fullName>
    </submittedName>
</protein>
<organism evidence="4 5">
    <name type="scientific">Treponema bryantii</name>
    <dbReference type="NCBI Taxonomy" id="163"/>
    <lineage>
        <taxon>Bacteria</taxon>
        <taxon>Pseudomonadati</taxon>
        <taxon>Spirochaetota</taxon>
        <taxon>Spirochaetia</taxon>
        <taxon>Spirochaetales</taxon>
        <taxon>Treponemataceae</taxon>
        <taxon>Treponema</taxon>
    </lineage>
</organism>
<dbReference type="InterPro" id="IPR019196">
    <property type="entry name" value="ABC_transp_unknown"/>
</dbReference>
<gene>
    <name evidence="4" type="ORF">SAMN04487977_10786</name>
</gene>
<dbReference type="OrthoDB" id="9794512at2"/>
<keyword evidence="1" id="KW-0472">Membrane</keyword>
<evidence type="ECO:0000259" key="2">
    <source>
        <dbReference type="Pfam" id="PF09822"/>
    </source>
</evidence>